<comment type="caution">
    <text evidence="2">The sequence shown here is derived from an EMBL/GenBank/DDBJ whole genome shotgun (WGS) entry which is preliminary data.</text>
</comment>
<evidence type="ECO:0000256" key="1">
    <source>
        <dbReference type="SAM" id="SignalP"/>
    </source>
</evidence>
<evidence type="ECO:0008006" key="4">
    <source>
        <dbReference type="Google" id="ProtNLM"/>
    </source>
</evidence>
<dbReference type="EMBL" id="SKFH01000042">
    <property type="protein sequence ID" value="TCZ66522.1"/>
    <property type="molecule type" value="Genomic_DNA"/>
</dbReference>
<organism evidence="2 3">
    <name type="scientific">Flaviaesturariibacter aridisoli</name>
    <dbReference type="NCBI Taxonomy" id="2545761"/>
    <lineage>
        <taxon>Bacteria</taxon>
        <taxon>Pseudomonadati</taxon>
        <taxon>Bacteroidota</taxon>
        <taxon>Chitinophagia</taxon>
        <taxon>Chitinophagales</taxon>
        <taxon>Chitinophagaceae</taxon>
        <taxon>Flaviaestuariibacter</taxon>
    </lineage>
</organism>
<sequence>MKCILTIASLLFLAACSKHSGDVAPTETPSATLTVLAPTTGATYRNGDTVWIKATAIAPANIHGYEVSINPAGDSTKLFSAHVHDHNDTLQINQYWVNDRTGVSNLEARILLTLDHEGHTLERVVPIGTR</sequence>
<keyword evidence="1" id="KW-0732">Signal</keyword>
<dbReference type="PROSITE" id="PS51257">
    <property type="entry name" value="PROKAR_LIPOPROTEIN"/>
    <property type="match status" value="1"/>
</dbReference>
<dbReference type="RefSeq" id="WP_131853825.1">
    <property type="nucleotide sequence ID" value="NZ_SKFH01000042.1"/>
</dbReference>
<dbReference type="Proteomes" id="UP000295164">
    <property type="component" value="Unassembled WGS sequence"/>
</dbReference>
<dbReference type="OrthoDB" id="683542at2"/>
<feature type="signal peptide" evidence="1">
    <location>
        <begin position="1"/>
        <end position="20"/>
    </location>
</feature>
<evidence type="ECO:0000313" key="3">
    <source>
        <dbReference type="Proteomes" id="UP000295164"/>
    </source>
</evidence>
<name>A0A4R4DTU8_9BACT</name>
<proteinExistence type="predicted"/>
<gene>
    <name evidence="2" type="ORF">E0486_16535</name>
</gene>
<protein>
    <recommendedName>
        <fullName evidence="4">DUF4625 domain-containing protein</fullName>
    </recommendedName>
</protein>
<evidence type="ECO:0000313" key="2">
    <source>
        <dbReference type="EMBL" id="TCZ66522.1"/>
    </source>
</evidence>
<feature type="chain" id="PRO_5020232589" description="DUF4625 domain-containing protein" evidence="1">
    <location>
        <begin position="21"/>
        <end position="130"/>
    </location>
</feature>
<reference evidence="2 3" key="1">
    <citation type="submission" date="2019-03" db="EMBL/GenBank/DDBJ databases">
        <authorList>
            <person name="Kim M.K.M."/>
        </authorList>
    </citation>
    <scope>NUCLEOTIDE SEQUENCE [LARGE SCALE GENOMIC DNA]</scope>
    <source>
        <strain evidence="2 3">17J68-15</strain>
    </source>
</reference>
<keyword evidence="3" id="KW-1185">Reference proteome</keyword>
<accession>A0A4R4DTU8</accession>
<dbReference type="AlphaFoldDB" id="A0A4R4DTU8"/>